<dbReference type="EMBL" id="JARVKM010000054">
    <property type="protein sequence ID" value="KAK9773048.1"/>
    <property type="molecule type" value="Genomic_DNA"/>
</dbReference>
<keyword evidence="3" id="KW-1185">Reference proteome</keyword>
<protein>
    <submittedName>
        <fullName evidence="2">Uncharacterized protein</fullName>
    </submittedName>
</protein>
<feature type="region of interest" description="Disordered" evidence="1">
    <location>
        <begin position="1"/>
        <end position="156"/>
    </location>
</feature>
<organism evidence="2 3">
    <name type="scientific">Seiridium cardinale</name>
    <dbReference type="NCBI Taxonomy" id="138064"/>
    <lineage>
        <taxon>Eukaryota</taxon>
        <taxon>Fungi</taxon>
        <taxon>Dikarya</taxon>
        <taxon>Ascomycota</taxon>
        <taxon>Pezizomycotina</taxon>
        <taxon>Sordariomycetes</taxon>
        <taxon>Xylariomycetidae</taxon>
        <taxon>Amphisphaeriales</taxon>
        <taxon>Sporocadaceae</taxon>
        <taxon>Seiridium</taxon>
    </lineage>
</organism>
<sequence length="156" mass="16398">MVRSVTLDRVQFWQPPAPTPLSRGPDDSGHAAPAAPASFTTQRRPRPSFCDDEDDELPPLAKIVRDARDKHNPIVVDNDNDSSDGGYVSDKLHSSASATRSTCTDPAPATNPTTIGLEADVETALDQGDRSGSGDSDATPLPLSLGAGLDDCECPT</sequence>
<proteinExistence type="predicted"/>
<reference evidence="2 3" key="1">
    <citation type="submission" date="2024-02" db="EMBL/GenBank/DDBJ databases">
        <title>First draft genome assembly of two strains of Seiridium cardinale.</title>
        <authorList>
            <person name="Emiliani G."/>
            <person name="Scali E."/>
        </authorList>
    </citation>
    <scope>NUCLEOTIDE SEQUENCE [LARGE SCALE GENOMIC DNA]</scope>
    <source>
        <strain evidence="2 3">BM-138-000479</strain>
    </source>
</reference>
<evidence type="ECO:0000256" key="1">
    <source>
        <dbReference type="SAM" id="MobiDB-lite"/>
    </source>
</evidence>
<feature type="compositionally biased region" description="Basic and acidic residues" evidence="1">
    <location>
        <begin position="63"/>
        <end position="72"/>
    </location>
</feature>
<accession>A0ABR2XGV3</accession>
<evidence type="ECO:0000313" key="3">
    <source>
        <dbReference type="Proteomes" id="UP001465668"/>
    </source>
</evidence>
<name>A0ABR2XGV3_9PEZI</name>
<evidence type="ECO:0000313" key="2">
    <source>
        <dbReference type="EMBL" id="KAK9773048.1"/>
    </source>
</evidence>
<dbReference type="Proteomes" id="UP001465668">
    <property type="component" value="Unassembled WGS sequence"/>
</dbReference>
<comment type="caution">
    <text evidence="2">The sequence shown here is derived from an EMBL/GenBank/DDBJ whole genome shotgun (WGS) entry which is preliminary data.</text>
</comment>
<feature type="compositionally biased region" description="Polar residues" evidence="1">
    <location>
        <begin position="94"/>
        <end position="114"/>
    </location>
</feature>
<gene>
    <name evidence="2" type="ORF">SCAR479_10170</name>
</gene>